<gene>
    <name evidence="1" type="ORF">LOD99_8579</name>
</gene>
<comment type="caution">
    <text evidence="1">The sequence shown here is derived from an EMBL/GenBank/DDBJ whole genome shotgun (WGS) entry which is preliminary data.</text>
</comment>
<organism evidence="1 2">
    <name type="scientific">Oopsacas minuta</name>
    <dbReference type="NCBI Taxonomy" id="111878"/>
    <lineage>
        <taxon>Eukaryota</taxon>
        <taxon>Metazoa</taxon>
        <taxon>Porifera</taxon>
        <taxon>Hexactinellida</taxon>
        <taxon>Hexasterophora</taxon>
        <taxon>Lyssacinosida</taxon>
        <taxon>Leucopsacidae</taxon>
        <taxon>Oopsacas</taxon>
    </lineage>
</organism>
<dbReference type="PANTHER" id="PTHR46114:SF1">
    <property type="entry name" value="ZAD DOMAIN-CONTAINING PROTEIN"/>
    <property type="match status" value="1"/>
</dbReference>
<keyword evidence="2" id="KW-1185">Reference proteome</keyword>
<evidence type="ECO:0000313" key="2">
    <source>
        <dbReference type="Proteomes" id="UP001165289"/>
    </source>
</evidence>
<dbReference type="EMBL" id="JAKMXF010000338">
    <property type="protein sequence ID" value="KAI6647738.1"/>
    <property type="molecule type" value="Genomic_DNA"/>
</dbReference>
<sequence length="188" mass="21612">MEPAEKNSWHYPDIHSARRPIPHCSEIQVPVFAALPDTTFTEAIEESSDSTYSSNYCNELLQISNTEPFTQGQLNDLVRDLGLSKDASGILASRLSEAKITYYRRRDEELNRYFSEGGFVFCDLIPGLLSAIGLSQYNPNEWRLFIDNSKRNLKRVLLHDGKIFQLREIHCLINILLIQPIITYTFKI</sequence>
<dbReference type="PANTHER" id="PTHR46114">
    <property type="entry name" value="APPLE DOMAIN-CONTAINING PROTEIN"/>
    <property type="match status" value="1"/>
</dbReference>
<reference evidence="1 2" key="1">
    <citation type="journal article" date="2023" name="BMC Biol.">
        <title>The compact genome of the sponge Oopsacas minuta (Hexactinellida) is lacking key metazoan core genes.</title>
        <authorList>
            <person name="Santini S."/>
            <person name="Schenkelaars Q."/>
            <person name="Jourda C."/>
            <person name="Duchesne M."/>
            <person name="Belahbib H."/>
            <person name="Rocher C."/>
            <person name="Selva M."/>
            <person name="Riesgo A."/>
            <person name="Vervoort M."/>
            <person name="Leys S.P."/>
            <person name="Kodjabachian L."/>
            <person name="Le Bivic A."/>
            <person name="Borchiellini C."/>
            <person name="Claverie J.M."/>
            <person name="Renard E."/>
        </authorList>
    </citation>
    <scope>NUCLEOTIDE SEQUENCE [LARGE SCALE GENOMIC DNA]</scope>
    <source>
        <strain evidence="1">SPO-2</strain>
    </source>
</reference>
<accession>A0AAV7JGE1</accession>
<dbReference type="Proteomes" id="UP001165289">
    <property type="component" value="Unassembled WGS sequence"/>
</dbReference>
<dbReference type="AlphaFoldDB" id="A0AAV7JGE1"/>
<proteinExistence type="predicted"/>
<evidence type="ECO:0000313" key="1">
    <source>
        <dbReference type="EMBL" id="KAI6647738.1"/>
    </source>
</evidence>
<name>A0AAV7JGE1_9METZ</name>
<protein>
    <submittedName>
        <fullName evidence="1">Uncharacterized protein</fullName>
    </submittedName>
</protein>